<proteinExistence type="predicted"/>
<dbReference type="SMART" id="SM00034">
    <property type="entry name" value="CLECT"/>
    <property type="match status" value="2"/>
</dbReference>
<organism evidence="5 6">
    <name type="scientific">Albula glossodonta</name>
    <name type="common">roundjaw bonefish</name>
    <dbReference type="NCBI Taxonomy" id="121402"/>
    <lineage>
        <taxon>Eukaryota</taxon>
        <taxon>Metazoa</taxon>
        <taxon>Chordata</taxon>
        <taxon>Craniata</taxon>
        <taxon>Vertebrata</taxon>
        <taxon>Euteleostomi</taxon>
        <taxon>Actinopterygii</taxon>
        <taxon>Neopterygii</taxon>
        <taxon>Teleostei</taxon>
        <taxon>Albuliformes</taxon>
        <taxon>Albulidae</taxon>
        <taxon>Albula</taxon>
    </lineage>
</organism>
<dbReference type="InterPro" id="IPR001304">
    <property type="entry name" value="C-type_lectin-like"/>
</dbReference>
<dbReference type="PROSITE" id="PS00615">
    <property type="entry name" value="C_TYPE_LECTIN_1"/>
    <property type="match status" value="1"/>
</dbReference>
<feature type="transmembrane region" description="Helical" evidence="2">
    <location>
        <begin position="94"/>
        <end position="121"/>
    </location>
</feature>
<evidence type="ECO:0000256" key="3">
    <source>
        <dbReference type="SAM" id="SignalP"/>
    </source>
</evidence>
<feature type="signal peptide" evidence="3">
    <location>
        <begin position="1"/>
        <end position="23"/>
    </location>
</feature>
<feature type="domain" description="C-type lectin" evidence="4">
    <location>
        <begin position="141"/>
        <end position="260"/>
    </location>
</feature>
<dbReference type="InterPro" id="IPR016187">
    <property type="entry name" value="CTDL_fold"/>
</dbReference>
<dbReference type="PANTHER" id="PTHR22803">
    <property type="entry name" value="MANNOSE, PHOSPHOLIPASE, LECTIN RECEPTOR RELATED"/>
    <property type="match status" value="1"/>
</dbReference>
<dbReference type="InterPro" id="IPR050111">
    <property type="entry name" value="C-type_lectin/snaclec_domain"/>
</dbReference>
<dbReference type="Proteomes" id="UP000824540">
    <property type="component" value="Unassembled WGS sequence"/>
</dbReference>
<evidence type="ECO:0000313" key="6">
    <source>
        <dbReference type="Proteomes" id="UP000824540"/>
    </source>
</evidence>
<evidence type="ECO:0000259" key="4">
    <source>
        <dbReference type="PROSITE" id="PS50041"/>
    </source>
</evidence>
<evidence type="ECO:0000256" key="1">
    <source>
        <dbReference type="ARBA" id="ARBA00023157"/>
    </source>
</evidence>
<dbReference type="Pfam" id="PF00059">
    <property type="entry name" value="Lectin_C"/>
    <property type="match status" value="2"/>
</dbReference>
<keyword evidence="2" id="KW-1133">Transmembrane helix</keyword>
<dbReference type="InterPro" id="IPR018378">
    <property type="entry name" value="C-type_lectin_CS"/>
</dbReference>
<evidence type="ECO:0000256" key="2">
    <source>
        <dbReference type="SAM" id="Phobius"/>
    </source>
</evidence>
<gene>
    <name evidence="5" type="ORF">JZ751_000934</name>
</gene>
<comment type="caution">
    <text evidence="5">The sequence shown here is derived from an EMBL/GenBank/DDBJ whole genome shotgun (WGS) entry which is preliminary data.</text>
</comment>
<sequence length="263" mass="28860">MASFTMTTFLCVAVLIGITLVSGASIPFCQGTCPSGWHSNIGRCFKYVATKTHWADAERKCQNLGGHLPSVHSQEEDQFLKTLFKSLTNRDDPFWLGLAIMVSFSMSALLCGVVFSGIALVPQVAAMELCQGGCPPGWKSLNGRCFKYIAGSKDWATAEKTCRDNGGTLASVHSAEEHESVKQAYRALSGKDDSFWVGLSDCQKEGLWLWSDGSVFTFQKWNPRQPDNWHNDEDCVHTNVGGPKDWNDLSCSASQPFLCQTVA</sequence>
<keyword evidence="2" id="KW-0812">Transmembrane</keyword>
<feature type="chain" id="PRO_5035783225" description="C-type lectin domain-containing protein" evidence="3">
    <location>
        <begin position="24"/>
        <end position="263"/>
    </location>
</feature>
<keyword evidence="2" id="KW-0472">Membrane</keyword>
<dbReference type="SUPFAM" id="SSF56436">
    <property type="entry name" value="C-type lectin-like"/>
    <property type="match status" value="2"/>
</dbReference>
<dbReference type="EMBL" id="JAFBMS010000001">
    <property type="protein sequence ID" value="KAG9356090.1"/>
    <property type="molecule type" value="Genomic_DNA"/>
</dbReference>
<feature type="domain" description="C-type lectin" evidence="4">
    <location>
        <begin position="40"/>
        <end position="98"/>
    </location>
</feature>
<protein>
    <recommendedName>
        <fullName evidence="4">C-type lectin domain-containing protein</fullName>
    </recommendedName>
</protein>
<evidence type="ECO:0000313" key="5">
    <source>
        <dbReference type="EMBL" id="KAG9356090.1"/>
    </source>
</evidence>
<keyword evidence="6" id="KW-1185">Reference proteome</keyword>
<dbReference type="PROSITE" id="PS50041">
    <property type="entry name" value="C_TYPE_LECTIN_2"/>
    <property type="match status" value="2"/>
</dbReference>
<name>A0A8T2PXL4_9TELE</name>
<reference evidence="5" key="1">
    <citation type="thesis" date="2021" institute="BYU ScholarsArchive" country="Provo, UT, USA">
        <title>Applications of and Algorithms for Genome Assembly and Genomic Analyses with an Emphasis on Marine Teleosts.</title>
        <authorList>
            <person name="Pickett B.D."/>
        </authorList>
    </citation>
    <scope>NUCLEOTIDE SEQUENCE</scope>
    <source>
        <strain evidence="5">HI-2016</strain>
    </source>
</reference>
<keyword evidence="3" id="KW-0732">Signal</keyword>
<keyword evidence="1" id="KW-1015">Disulfide bond</keyword>
<dbReference type="PRINTS" id="PR01504">
    <property type="entry name" value="PNCREATITSAP"/>
</dbReference>
<accession>A0A8T2PXL4</accession>
<dbReference type="InterPro" id="IPR016186">
    <property type="entry name" value="C-type_lectin-like/link_sf"/>
</dbReference>
<dbReference type="OrthoDB" id="7357196at2759"/>
<dbReference type="Gene3D" id="3.10.100.10">
    <property type="entry name" value="Mannose-Binding Protein A, subunit A"/>
    <property type="match status" value="2"/>
</dbReference>
<dbReference type="AlphaFoldDB" id="A0A8T2PXL4"/>